<name>A0A225DA87_9BACT</name>
<dbReference type="Proteomes" id="UP000214646">
    <property type="component" value="Unassembled WGS sequence"/>
</dbReference>
<feature type="region of interest" description="Disordered" evidence="4">
    <location>
        <begin position="262"/>
        <end position="362"/>
    </location>
</feature>
<feature type="domain" description="ABC transporter" evidence="5">
    <location>
        <begin position="4"/>
        <end position="244"/>
    </location>
</feature>
<gene>
    <name evidence="6" type="ORF">FRUB_06993</name>
</gene>
<dbReference type="PROSITE" id="PS00211">
    <property type="entry name" value="ABC_TRANSPORTER_1"/>
    <property type="match status" value="1"/>
</dbReference>
<dbReference type="Pfam" id="PF00005">
    <property type="entry name" value="ABC_tran"/>
    <property type="match status" value="1"/>
</dbReference>
<dbReference type="PANTHER" id="PTHR45772">
    <property type="entry name" value="CONSERVED COMPONENT OF ABC TRANSPORTER FOR NATURAL AMINO ACIDS-RELATED"/>
    <property type="match status" value="1"/>
</dbReference>
<dbReference type="InterPro" id="IPR027417">
    <property type="entry name" value="P-loop_NTPase"/>
</dbReference>
<dbReference type="InterPro" id="IPR003593">
    <property type="entry name" value="AAA+_ATPase"/>
</dbReference>
<accession>A0A225DA87</accession>
<sequence>MALLEVFGLEKKYGRRKVVDGVTFDVNPGEVVGLLGPNGAGKTTSFRMATGQIVPNGGNVVFNGEDVTTLPMYRRARLGMGYLSQEQSIFRKLTVEKNLLAILEALPRSRSLGRRLTGAERRERTEAALSRFNLLQVRHNSAARCSGGEKRRLEIARCLVCEPLLILLDEPFAAVDPKTTEDIRKNIRDLANTGIGILLTDHNVREVVKTADRIYLIVAGKVVCHGTPEELIRDPIAIDAYLGSTFEDDALMARVAGFAGSGSAPAVPVPVARPSPPSRPAEEPAPQAKETPLPAPVERLRPPPSLSLPWKERAPRPCHRSHWGRRRLTGSRRARPHPKRPHRPPPNRPPPPHRRPNQPPSR</sequence>
<dbReference type="NCBIfam" id="TIGR04406">
    <property type="entry name" value="LPS_export_lptB"/>
    <property type="match status" value="1"/>
</dbReference>
<comment type="caution">
    <text evidence="6">The sequence shown here is derived from an EMBL/GenBank/DDBJ whole genome shotgun (WGS) entry which is preliminary data.</text>
</comment>
<dbReference type="GO" id="GO:0043190">
    <property type="term" value="C:ATP-binding cassette (ABC) transporter complex"/>
    <property type="evidence" value="ECO:0007669"/>
    <property type="project" value="InterPro"/>
</dbReference>
<dbReference type="EMBL" id="NIDE01000014">
    <property type="protein sequence ID" value="OWK37873.1"/>
    <property type="molecule type" value="Genomic_DNA"/>
</dbReference>
<dbReference type="PANTHER" id="PTHR45772:SF10">
    <property type="entry name" value="LIPOPOLYSACCHARIDE EXPORT SYSTEM ATP-BINDING PROTEIN LPTB"/>
    <property type="match status" value="1"/>
</dbReference>
<organism evidence="6 7">
    <name type="scientific">Fimbriiglobus ruber</name>
    <dbReference type="NCBI Taxonomy" id="1908690"/>
    <lineage>
        <taxon>Bacteria</taxon>
        <taxon>Pseudomonadati</taxon>
        <taxon>Planctomycetota</taxon>
        <taxon>Planctomycetia</taxon>
        <taxon>Gemmatales</taxon>
        <taxon>Gemmataceae</taxon>
        <taxon>Fimbriiglobus</taxon>
    </lineage>
</organism>
<dbReference type="AlphaFoldDB" id="A0A225DA87"/>
<dbReference type="SMART" id="SM00382">
    <property type="entry name" value="AAA"/>
    <property type="match status" value="1"/>
</dbReference>
<feature type="compositionally biased region" description="Pro residues" evidence="4">
    <location>
        <begin position="267"/>
        <end position="279"/>
    </location>
</feature>
<dbReference type="InterPro" id="IPR003439">
    <property type="entry name" value="ABC_transporter-like_ATP-bd"/>
</dbReference>
<keyword evidence="3 6" id="KW-0067">ATP-binding</keyword>
<dbReference type="GO" id="GO:0016887">
    <property type="term" value="F:ATP hydrolysis activity"/>
    <property type="evidence" value="ECO:0007669"/>
    <property type="project" value="InterPro"/>
</dbReference>
<keyword evidence="7" id="KW-1185">Reference proteome</keyword>
<feature type="compositionally biased region" description="Basic residues" evidence="4">
    <location>
        <begin position="316"/>
        <end position="356"/>
    </location>
</feature>
<dbReference type="SUPFAM" id="SSF52540">
    <property type="entry name" value="P-loop containing nucleoside triphosphate hydrolases"/>
    <property type="match status" value="1"/>
</dbReference>
<dbReference type="PROSITE" id="PS50893">
    <property type="entry name" value="ABC_TRANSPORTER_2"/>
    <property type="match status" value="1"/>
</dbReference>
<dbReference type="InterPro" id="IPR017871">
    <property type="entry name" value="ABC_transporter-like_CS"/>
</dbReference>
<dbReference type="CDD" id="cd03218">
    <property type="entry name" value="ABC_YhbG"/>
    <property type="match status" value="1"/>
</dbReference>
<evidence type="ECO:0000313" key="6">
    <source>
        <dbReference type="EMBL" id="OWK37873.1"/>
    </source>
</evidence>
<evidence type="ECO:0000259" key="5">
    <source>
        <dbReference type="PROSITE" id="PS50893"/>
    </source>
</evidence>
<protein>
    <submittedName>
        <fullName evidence="6">Lipopolysaccharide ABC transporter, ATP-binding protein LptB</fullName>
    </submittedName>
</protein>
<dbReference type="Gene3D" id="3.40.50.300">
    <property type="entry name" value="P-loop containing nucleotide triphosphate hydrolases"/>
    <property type="match status" value="1"/>
</dbReference>
<keyword evidence="2" id="KW-0547">Nucleotide-binding</keyword>
<dbReference type="GO" id="GO:0005524">
    <property type="term" value="F:ATP binding"/>
    <property type="evidence" value="ECO:0007669"/>
    <property type="project" value="UniProtKB-KW"/>
</dbReference>
<evidence type="ECO:0000256" key="1">
    <source>
        <dbReference type="ARBA" id="ARBA00022448"/>
    </source>
</evidence>
<proteinExistence type="predicted"/>
<evidence type="ECO:0000313" key="7">
    <source>
        <dbReference type="Proteomes" id="UP000214646"/>
    </source>
</evidence>
<dbReference type="InterPro" id="IPR051120">
    <property type="entry name" value="ABC_AA/LPS_Transport"/>
</dbReference>
<keyword evidence="1" id="KW-0813">Transport</keyword>
<dbReference type="GO" id="GO:0055085">
    <property type="term" value="P:transmembrane transport"/>
    <property type="evidence" value="ECO:0007669"/>
    <property type="project" value="InterPro"/>
</dbReference>
<reference evidence="7" key="1">
    <citation type="submission" date="2017-06" db="EMBL/GenBank/DDBJ databases">
        <title>Genome analysis of Fimbriiglobus ruber SP5, the first member of the order Planctomycetales with confirmed chitinolytic capability.</title>
        <authorList>
            <person name="Ravin N.V."/>
            <person name="Rakitin A.L."/>
            <person name="Ivanova A.A."/>
            <person name="Beletsky A.V."/>
            <person name="Kulichevskaya I.S."/>
            <person name="Mardanov A.V."/>
            <person name="Dedysh S.N."/>
        </authorList>
    </citation>
    <scope>NUCLEOTIDE SEQUENCE [LARGE SCALE GENOMIC DNA]</scope>
    <source>
        <strain evidence="7">SP5</strain>
    </source>
</reference>
<dbReference type="RefSeq" id="WP_238602854.1">
    <property type="nucleotide sequence ID" value="NZ_NIDE01000014.1"/>
</dbReference>
<evidence type="ECO:0000256" key="3">
    <source>
        <dbReference type="ARBA" id="ARBA00022840"/>
    </source>
</evidence>
<evidence type="ECO:0000256" key="2">
    <source>
        <dbReference type="ARBA" id="ARBA00022741"/>
    </source>
</evidence>
<evidence type="ECO:0000256" key="4">
    <source>
        <dbReference type="SAM" id="MobiDB-lite"/>
    </source>
</evidence>
<dbReference type="InterPro" id="IPR030921">
    <property type="entry name" value="LPS_export_LptB"/>
</dbReference>